<keyword evidence="2" id="KW-1185">Reference proteome</keyword>
<feature type="compositionally biased region" description="Basic and acidic residues" evidence="1">
    <location>
        <begin position="145"/>
        <end position="156"/>
    </location>
</feature>
<dbReference type="WBParaSite" id="nRc.2.0.1.t22762-RA">
    <property type="protein sequence ID" value="nRc.2.0.1.t22762-RA"/>
    <property type="gene ID" value="nRc.2.0.1.g22762"/>
</dbReference>
<organism evidence="2 3">
    <name type="scientific">Romanomermis culicivorax</name>
    <name type="common">Nematode worm</name>
    <dbReference type="NCBI Taxonomy" id="13658"/>
    <lineage>
        <taxon>Eukaryota</taxon>
        <taxon>Metazoa</taxon>
        <taxon>Ecdysozoa</taxon>
        <taxon>Nematoda</taxon>
        <taxon>Enoplea</taxon>
        <taxon>Dorylaimia</taxon>
        <taxon>Mermithida</taxon>
        <taxon>Mermithoidea</taxon>
        <taxon>Mermithidae</taxon>
        <taxon>Romanomermis</taxon>
    </lineage>
</organism>
<evidence type="ECO:0000313" key="2">
    <source>
        <dbReference type="Proteomes" id="UP000887565"/>
    </source>
</evidence>
<reference evidence="3" key="1">
    <citation type="submission" date="2022-11" db="UniProtKB">
        <authorList>
            <consortium name="WormBaseParasite"/>
        </authorList>
    </citation>
    <scope>IDENTIFICATION</scope>
</reference>
<evidence type="ECO:0000313" key="3">
    <source>
        <dbReference type="WBParaSite" id="nRc.2.0.1.t22762-RA"/>
    </source>
</evidence>
<feature type="region of interest" description="Disordered" evidence="1">
    <location>
        <begin position="142"/>
        <end position="168"/>
    </location>
</feature>
<protein>
    <submittedName>
        <fullName evidence="3">Uncharacterized protein</fullName>
    </submittedName>
</protein>
<accession>A0A915J9C7</accession>
<dbReference type="AlphaFoldDB" id="A0A915J9C7"/>
<evidence type="ECO:0000256" key="1">
    <source>
        <dbReference type="SAM" id="MobiDB-lite"/>
    </source>
</evidence>
<sequence length="168" mass="19069">MLNKRKKFGAKMTGAKMAAPNRPFSTVLWKTSLVSVAQLSARSMELKDPQSATVSASLDSPAQSMIPDRNQLDWDEYLASLEALLSRRCILPTNRNYDRRGNIQIFKMAKTQLKIDDSEIFHDGQTLSYFAARIFKRSNSAKMKMSPETRKNKESDNFYAHGTRGRIS</sequence>
<dbReference type="Proteomes" id="UP000887565">
    <property type="component" value="Unplaced"/>
</dbReference>
<name>A0A915J9C7_ROMCU</name>
<proteinExistence type="predicted"/>